<dbReference type="SFLD" id="SFLDG01067">
    <property type="entry name" value="SPASM/twitch_domain_containing"/>
    <property type="match status" value="1"/>
</dbReference>
<dbReference type="InterPro" id="IPR050377">
    <property type="entry name" value="Radical_SAM_PqqE_MftC-like"/>
</dbReference>
<sequence>MVGDAMTSEGPEWLIWIVTGACNLRCPYCYAARYQAEKPLSTREGLRIIDEAAELGVEHVNFTGGEPLLRRDIFELIEAARSHGIETSIFTNMTLMTEDTAARLARLETFLYTSLDGPRDVYEKAKGPGSWARFLKGLEAVRRHGLGFHVNIPVSRLNYSRVAEAIKTAVELGASSISMIPAMPAGRAPGTGTSVSSHEFLEALRQAEEAASQLGITVAVWCAPFTRALPWARHLISSNCRDWNVIDITPSGKVVFCDVLGVVVADVKRDGLRGAWEKLQKHPLNRVINTTPRQCMGCPVAASCRGACYARAQLHWGQLPSPDPLCPVAGPRARV</sequence>
<evidence type="ECO:0000259" key="8">
    <source>
        <dbReference type="PROSITE" id="PS51918"/>
    </source>
</evidence>
<dbReference type="SFLD" id="SFLDG01386">
    <property type="entry name" value="main_SPASM_domain-containing"/>
    <property type="match status" value="1"/>
</dbReference>
<dbReference type="PROSITE" id="PS01305">
    <property type="entry name" value="MOAA_NIFB_PQQE"/>
    <property type="match status" value="1"/>
</dbReference>
<keyword evidence="7" id="KW-0411">Iron-sulfur</keyword>
<dbReference type="Proteomes" id="UP001341135">
    <property type="component" value="Chromosome"/>
</dbReference>
<keyword evidence="5" id="KW-0560">Oxidoreductase</keyword>
<dbReference type="SMART" id="SM00729">
    <property type="entry name" value="Elp3"/>
    <property type="match status" value="1"/>
</dbReference>
<dbReference type="EMBL" id="AP028907">
    <property type="protein sequence ID" value="BES81841.1"/>
    <property type="molecule type" value="Genomic_DNA"/>
</dbReference>
<feature type="domain" description="Radical SAM core" evidence="8">
    <location>
        <begin position="7"/>
        <end position="217"/>
    </location>
</feature>
<keyword evidence="10" id="KW-1185">Reference proteome</keyword>
<evidence type="ECO:0000256" key="4">
    <source>
        <dbReference type="ARBA" id="ARBA00022723"/>
    </source>
</evidence>
<dbReference type="Pfam" id="PF04055">
    <property type="entry name" value="Radical_SAM"/>
    <property type="match status" value="1"/>
</dbReference>
<evidence type="ECO:0000256" key="2">
    <source>
        <dbReference type="ARBA" id="ARBA00022485"/>
    </source>
</evidence>
<evidence type="ECO:0000256" key="1">
    <source>
        <dbReference type="ARBA" id="ARBA00001966"/>
    </source>
</evidence>
<dbReference type="CDD" id="cd01335">
    <property type="entry name" value="Radical_SAM"/>
    <property type="match status" value="1"/>
</dbReference>
<dbReference type="InterPro" id="IPR013785">
    <property type="entry name" value="Aldolase_TIM"/>
</dbReference>
<dbReference type="PANTHER" id="PTHR11228">
    <property type="entry name" value="RADICAL SAM DOMAIN PROTEIN"/>
    <property type="match status" value="1"/>
</dbReference>
<dbReference type="InterPro" id="IPR023885">
    <property type="entry name" value="4Fe4S-binding_SPASM_dom"/>
</dbReference>
<evidence type="ECO:0000256" key="6">
    <source>
        <dbReference type="ARBA" id="ARBA00023004"/>
    </source>
</evidence>
<keyword evidence="6" id="KW-0408">Iron</keyword>
<dbReference type="InterPro" id="IPR006638">
    <property type="entry name" value="Elp3/MiaA/NifB-like_rSAM"/>
</dbReference>
<proteinExistence type="predicted"/>
<dbReference type="PANTHER" id="PTHR11228:SF7">
    <property type="entry name" value="PQQA PEPTIDE CYCLASE"/>
    <property type="match status" value="1"/>
</dbReference>
<dbReference type="SUPFAM" id="SSF102114">
    <property type="entry name" value="Radical SAM enzymes"/>
    <property type="match status" value="1"/>
</dbReference>
<name>A0ABN6ZNI8_9CREN</name>
<dbReference type="SFLD" id="SFLDS00029">
    <property type="entry name" value="Radical_SAM"/>
    <property type="match status" value="1"/>
</dbReference>
<evidence type="ECO:0000313" key="9">
    <source>
        <dbReference type="EMBL" id="BES81841.1"/>
    </source>
</evidence>
<dbReference type="InterPro" id="IPR017200">
    <property type="entry name" value="PqqE-like"/>
</dbReference>
<accession>A0ABN6ZNI8</accession>
<evidence type="ECO:0000256" key="5">
    <source>
        <dbReference type="ARBA" id="ARBA00023002"/>
    </source>
</evidence>
<evidence type="ECO:0000313" key="10">
    <source>
        <dbReference type="Proteomes" id="UP001341135"/>
    </source>
</evidence>
<dbReference type="Gene3D" id="3.20.20.70">
    <property type="entry name" value="Aldolase class I"/>
    <property type="match status" value="1"/>
</dbReference>
<evidence type="ECO:0000256" key="7">
    <source>
        <dbReference type="ARBA" id="ARBA00023014"/>
    </source>
</evidence>
<dbReference type="InterPro" id="IPR058240">
    <property type="entry name" value="rSAM_sf"/>
</dbReference>
<dbReference type="PIRSF" id="PIRSF037420">
    <property type="entry name" value="PQQ_syn_pqqE"/>
    <property type="match status" value="1"/>
</dbReference>
<dbReference type="InterPro" id="IPR007197">
    <property type="entry name" value="rSAM"/>
</dbReference>
<comment type="cofactor">
    <cofactor evidence="1">
        <name>[4Fe-4S] cluster</name>
        <dbReference type="ChEBI" id="CHEBI:49883"/>
    </cofactor>
</comment>
<gene>
    <name evidence="9" type="ORF">PABY_14080</name>
</gene>
<keyword evidence="3" id="KW-0949">S-adenosyl-L-methionine</keyword>
<protein>
    <submittedName>
        <fullName evidence="9">Radical SAM protein</fullName>
    </submittedName>
</protein>
<dbReference type="PROSITE" id="PS51918">
    <property type="entry name" value="RADICAL_SAM"/>
    <property type="match status" value="1"/>
</dbReference>
<reference evidence="9 10" key="1">
    <citation type="submission" date="2023-09" db="EMBL/GenBank/DDBJ databases">
        <title>Pyrofollis japonicus gen. nov. sp. nov., a novel member of the family Pyrodictiaceae isolated from the Iheya North hydrothermal field.</title>
        <authorList>
            <person name="Miyazaki U."/>
            <person name="Sanari M."/>
            <person name="Tame A."/>
            <person name="Kitajima M."/>
            <person name="Okamoto A."/>
            <person name="Sawayama S."/>
            <person name="Miyazaki J."/>
            <person name="Takai K."/>
            <person name="Nakagawa S."/>
        </authorList>
    </citation>
    <scope>NUCLEOTIDE SEQUENCE [LARGE SCALE GENOMIC DNA]</scope>
    <source>
        <strain evidence="9 10">AV2</strain>
    </source>
</reference>
<keyword evidence="4" id="KW-0479">Metal-binding</keyword>
<organism evidence="9 10">
    <name type="scientific">Pyrodictium abyssi</name>
    <dbReference type="NCBI Taxonomy" id="54256"/>
    <lineage>
        <taxon>Archaea</taxon>
        <taxon>Thermoproteota</taxon>
        <taxon>Thermoprotei</taxon>
        <taxon>Desulfurococcales</taxon>
        <taxon>Pyrodictiaceae</taxon>
        <taxon>Pyrodictium</taxon>
    </lineage>
</organism>
<keyword evidence="2" id="KW-0004">4Fe-4S</keyword>
<dbReference type="NCBIfam" id="TIGR04085">
    <property type="entry name" value="rSAM_more_4Fe4S"/>
    <property type="match status" value="1"/>
</dbReference>
<evidence type="ECO:0000256" key="3">
    <source>
        <dbReference type="ARBA" id="ARBA00022691"/>
    </source>
</evidence>
<dbReference type="InterPro" id="IPR000385">
    <property type="entry name" value="MoaA_NifB_PqqE_Fe-S-bd_CS"/>
</dbReference>